<keyword evidence="9" id="KW-0677">Repeat</keyword>
<keyword evidence="11" id="KW-0256">Endoplasmic reticulum</keyword>
<protein>
    <recommendedName>
        <fullName evidence="6">dolichyl-phosphate-mannose--protein mannosyltransferase</fullName>
        <ecNumber evidence="6">2.4.1.109</ecNumber>
    </recommendedName>
</protein>
<feature type="repeat" description="TPR" evidence="16">
    <location>
        <begin position="766"/>
        <end position="799"/>
    </location>
</feature>
<evidence type="ECO:0000256" key="11">
    <source>
        <dbReference type="ARBA" id="ARBA00022824"/>
    </source>
</evidence>
<gene>
    <name evidence="21" type="primary">LOC106821197</name>
</gene>
<feature type="compositionally biased region" description="Low complexity" evidence="17">
    <location>
        <begin position="293"/>
        <end position="308"/>
    </location>
</feature>
<feature type="transmembrane region" description="Helical" evidence="18">
    <location>
        <begin position="256"/>
        <end position="275"/>
    </location>
</feature>
<keyword evidence="13 18" id="KW-0472">Membrane</keyword>
<evidence type="ECO:0000256" key="1">
    <source>
        <dbReference type="ARBA" id="ARBA00003582"/>
    </source>
</evidence>
<dbReference type="Pfam" id="PF13181">
    <property type="entry name" value="TPR_8"/>
    <property type="match status" value="1"/>
</dbReference>
<accession>A0ABM1FAB7</accession>
<comment type="catalytic activity">
    <reaction evidence="14">
        <text>a di-trans,poly-cis-dolichyl beta-D-mannosyl phosphate + L-threonyl-[protein] = 3-O-(alpha-D-mannosyl)-L-threonyl-[protein] + a di-trans,poly-cis-dolichyl phosphate + H(+)</text>
        <dbReference type="Rhea" id="RHEA:53396"/>
        <dbReference type="Rhea" id="RHEA-COMP:11060"/>
        <dbReference type="Rhea" id="RHEA-COMP:13547"/>
        <dbReference type="Rhea" id="RHEA-COMP:19498"/>
        <dbReference type="Rhea" id="RHEA-COMP:19501"/>
        <dbReference type="ChEBI" id="CHEBI:15378"/>
        <dbReference type="ChEBI" id="CHEBI:30013"/>
        <dbReference type="ChEBI" id="CHEBI:57683"/>
        <dbReference type="ChEBI" id="CHEBI:58211"/>
        <dbReference type="ChEBI" id="CHEBI:137323"/>
        <dbReference type="EC" id="2.4.1.109"/>
    </reaction>
</comment>
<reference evidence="21" key="1">
    <citation type="submission" date="2025-08" db="UniProtKB">
        <authorList>
            <consortium name="RefSeq"/>
        </authorList>
    </citation>
    <scope>IDENTIFICATION</scope>
</reference>
<feature type="repeat" description="TPR" evidence="16">
    <location>
        <begin position="698"/>
        <end position="731"/>
    </location>
</feature>
<name>A0ABM1FAB7_PRICU</name>
<evidence type="ECO:0000256" key="13">
    <source>
        <dbReference type="ARBA" id="ARBA00023136"/>
    </source>
</evidence>
<dbReference type="Pfam" id="PF00515">
    <property type="entry name" value="TPR_1"/>
    <property type="match status" value="1"/>
</dbReference>
<dbReference type="InterPro" id="IPR011990">
    <property type="entry name" value="TPR-like_helical_dom_sf"/>
</dbReference>
<keyword evidence="20" id="KW-1185">Reference proteome</keyword>
<feature type="domain" description="DUF1736" evidence="19">
    <location>
        <begin position="350"/>
        <end position="422"/>
    </location>
</feature>
<evidence type="ECO:0000256" key="2">
    <source>
        <dbReference type="ARBA" id="ARBA00004141"/>
    </source>
</evidence>
<dbReference type="SMART" id="SM00028">
    <property type="entry name" value="TPR"/>
    <property type="match status" value="7"/>
</dbReference>
<dbReference type="Proteomes" id="UP000695022">
    <property type="component" value="Unplaced"/>
</dbReference>
<feature type="transmembrane region" description="Helical" evidence="18">
    <location>
        <begin position="126"/>
        <end position="147"/>
    </location>
</feature>
<evidence type="ECO:0000256" key="18">
    <source>
        <dbReference type="SAM" id="Phobius"/>
    </source>
</evidence>
<dbReference type="Gene3D" id="1.25.40.10">
    <property type="entry name" value="Tetratricopeptide repeat domain"/>
    <property type="match status" value="3"/>
</dbReference>
<evidence type="ECO:0000313" key="20">
    <source>
        <dbReference type="Proteomes" id="UP000695022"/>
    </source>
</evidence>
<comment type="subcellular location">
    <subcellularLocation>
        <location evidence="3">Endoplasmic reticulum</location>
    </subcellularLocation>
    <subcellularLocation>
        <location evidence="2">Membrane</location>
        <topology evidence="2">Multi-pass membrane protein</topology>
    </subcellularLocation>
</comment>
<dbReference type="RefSeq" id="XP_014681388.1">
    <property type="nucleotide sequence ID" value="XM_014825902.1"/>
</dbReference>
<feature type="transmembrane region" description="Helical" evidence="18">
    <location>
        <begin position="326"/>
        <end position="345"/>
    </location>
</feature>
<keyword evidence="10 16" id="KW-0802">TPR repeat</keyword>
<keyword evidence="8 18" id="KW-0812">Transmembrane</keyword>
<dbReference type="PANTHER" id="PTHR44227:SF3">
    <property type="entry name" value="PROTEIN O-MANNOSYL-TRANSFERASE TMTC4"/>
    <property type="match status" value="1"/>
</dbReference>
<evidence type="ECO:0000256" key="14">
    <source>
        <dbReference type="ARBA" id="ARBA00045085"/>
    </source>
</evidence>
<comment type="catalytic activity">
    <reaction evidence="15">
        <text>a di-trans,poly-cis-dolichyl beta-D-mannosyl phosphate + L-seryl-[protein] = 3-O-(alpha-D-mannosyl)-L-seryl-[protein] + a di-trans,poly-cis-dolichyl phosphate + H(+)</text>
        <dbReference type="Rhea" id="RHEA:17377"/>
        <dbReference type="Rhea" id="RHEA-COMP:9863"/>
        <dbReference type="Rhea" id="RHEA-COMP:13546"/>
        <dbReference type="Rhea" id="RHEA-COMP:19498"/>
        <dbReference type="Rhea" id="RHEA-COMP:19501"/>
        <dbReference type="ChEBI" id="CHEBI:15378"/>
        <dbReference type="ChEBI" id="CHEBI:29999"/>
        <dbReference type="ChEBI" id="CHEBI:57683"/>
        <dbReference type="ChEBI" id="CHEBI:58211"/>
        <dbReference type="ChEBI" id="CHEBI:137321"/>
        <dbReference type="EC" id="2.4.1.109"/>
    </reaction>
</comment>
<dbReference type="Pfam" id="PF08409">
    <property type="entry name" value="TMTC_DUF1736"/>
    <property type="match status" value="1"/>
</dbReference>
<evidence type="ECO:0000256" key="17">
    <source>
        <dbReference type="SAM" id="MobiDB-lite"/>
    </source>
</evidence>
<sequence>MLHQRKRRDNSSINHWLDKLNVNGLAVPIADWDEVIPAPKLNIHVASILVFLIAVACFSNSCSGDFVFDDQEAVINNQDVRPDAPLHKIFEDDFWGSKLKSKTSHKSYRPITVLTFRLNYYMSGALVPWVFHCTNIVLHGVVCALLLRITSALLGGVRFDAAGEREFAAPRSSLLATLLFALHPIHTESVAAVVGRAELLCALFFLLSFLCYIRSCYSDIEYAVISTVRPPTYSVFWLLLSVTFSFLSMLSKEQGITVIGVCAAYDVIVVCRVDFLSSIRPSRPSSEPALDVSGSRGSTPTSTPRGTPKNSPMHVRKEPTEWRHCLLHRLAVLTLCAVAMLVLRWQIMGSAPPNFQCWDNPAAFSPSLLTRFINYNYLYTLNAWLLLNPTWLCFDWSMGCVPLIESVWDPRILAVLVFWAVLGYLVWICVCEPPSEDTRLLMMMLAFLVVPFLPASNLFFTVGFVIAERVLYLPSIGYAMLFVFTLKAALHHDDDCERSAARRHVTTSTYNNNVPPSATAGEDDGCKAANGRGGGGREGGEERGVGDFSDFTASLVQVCTLFLLVVFFIRSVQRSAEWRNEELLFKAGERVCPLNAKVHYNIAKNTADAGNIAAAIASYREALRLNPRYDQAMNNLANILKDMGREMEAEQLLLRAVEIRAEFSAAWMNLGIVQAGLGKSEEALQSYFTAIKHRRKYPDCYYNLGNLYLEMKEHDKALKAWRSATILKPAHINAWNNMIILMDNLGKLKKAEMIGKEALKVLPSAPSVHFHLGNILGKLPRYVEAEQHFKKAIEVEPQNANYWGNLAVLYHRWEKDEKALEAYQKSLQLKPDLEQTRENLVKLQRKIAKRKL</sequence>
<evidence type="ECO:0000256" key="10">
    <source>
        <dbReference type="ARBA" id="ARBA00022803"/>
    </source>
</evidence>
<feature type="transmembrane region" description="Helical" evidence="18">
    <location>
        <begin position="412"/>
        <end position="430"/>
    </location>
</feature>
<evidence type="ECO:0000256" key="3">
    <source>
        <dbReference type="ARBA" id="ARBA00004240"/>
    </source>
</evidence>
<evidence type="ECO:0000256" key="7">
    <source>
        <dbReference type="ARBA" id="ARBA00022679"/>
    </source>
</evidence>
<proteinExistence type="inferred from homology"/>
<evidence type="ECO:0000256" key="4">
    <source>
        <dbReference type="ARBA" id="ARBA00004922"/>
    </source>
</evidence>
<dbReference type="PANTHER" id="PTHR44227">
    <property type="match status" value="1"/>
</dbReference>
<evidence type="ECO:0000256" key="8">
    <source>
        <dbReference type="ARBA" id="ARBA00022692"/>
    </source>
</evidence>
<evidence type="ECO:0000259" key="19">
    <source>
        <dbReference type="Pfam" id="PF08409"/>
    </source>
</evidence>
<dbReference type="GeneID" id="106821197"/>
<feature type="repeat" description="TPR" evidence="16">
    <location>
        <begin position="596"/>
        <end position="629"/>
    </location>
</feature>
<evidence type="ECO:0000256" key="5">
    <source>
        <dbReference type="ARBA" id="ARBA00007882"/>
    </source>
</evidence>
<evidence type="ECO:0000256" key="9">
    <source>
        <dbReference type="ARBA" id="ARBA00022737"/>
    </source>
</evidence>
<organism evidence="20 21">
    <name type="scientific">Priapulus caudatus</name>
    <name type="common">Priapulid worm</name>
    <dbReference type="NCBI Taxonomy" id="37621"/>
    <lineage>
        <taxon>Eukaryota</taxon>
        <taxon>Metazoa</taxon>
        <taxon>Ecdysozoa</taxon>
        <taxon>Scalidophora</taxon>
        <taxon>Priapulida</taxon>
        <taxon>Priapulimorpha</taxon>
        <taxon>Priapulimorphida</taxon>
        <taxon>Priapulidae</taxon>
        <taxon>Priapulus</taxon>
    </lineage>
</organism>
<evidence type="ECO:0000256" key="16">
    <source>
        <dbReference type="PROSITE-ProRule" id="PRU00339"/>
    </source>
</evidence>
<keyword evidence="7" id="KW-0808">Transferase</keyword>
<feature type="region of interest" description="Disordered" evidence="17">
    <location>
        <begin position="281"/>
        <end position="315"/>
    </location>
</feature>
<dbReference type="InterPro" id="IPR052346">
    <property type="entry name" value="O-mannosyl-transferase_TMTC"/>
</dbReference>
<dbReference type="EC" id="2.4.1.109" evidence="6"/>
<comment type="pathway">
    <text evidence="4">Protein modification; protein glycosylation.</text>
</comment>
<keyword evidence="12 18" id="KW-1133">Transmembrane helix</keyword>
<comment type="function">
    <text evidence="1">Transfers mannosyl residues to the hydroxyl group of serine or threonine residues.</text>
</comment>
<evidence type="ECO:0000256" key="15">
    <source>
        <dbReference type="ARBA" id="ARBA00045102"/>
    </source>
</evidence>
<evidence type="ECO:0000256" key="12">
    <source>
        <dbReference type="ARBA" id="ARBA00022989"/>
    </source>
</evidence>
<dbReference type="SUPFAM" id="SSF48452">
    <property type="entry name" value="TPR-like"/>
    <property type="match status" value="1"/>
</dbReference>
<dbReference type="Pfam" id="PF13414">
    <property type="entry name" value="TPR_11"/>
    <property type="match status" value="2"/>
</dbReference>
<feature type="region of interest" description="Disordered" evidence="17">
    <location>
        <begin position="509"/>
        <end position="541"/>
    </location>
</feature>
<feature type="repeat" description="TPR" evidence="16">
    <location>
        <begin position="800"/>
        <end position="833"/>
    </location>
</feature>
<evidence type="ECO:0000256" key="6">
    <source>
        <dbReference type="ARBA" id="ARBA00012839"/>
    </source>
</evidence>
<feature type="transmembrane region" description="Helical" evidence="18">
    <location>
        <begin position="442"/>
        <end position="466"/>
    </location>
</feature>
<feature type="transmembrane region" description="Helical" evidence="18">
    <location>
        <begin position="233"/>
        <end position="250"/>
    </location>
</feature>
<dbReference type="InterPro" id="IPR019734">
    <property type="entry name" value="TPR_rpt"/>
</dbReference>
<comment type="similarity">
    <text evidence="5">Belongs to the TMTC family.</text>
</comment>
<evidence type="ECO:0000313" key="21">
    <source>
        <dbReference type="RefSeq" id="XP_014681388.1"/>
    </source>
</evidence>
<dbReference type="PROSITE" id="PS50005">
    <property type="entry name" value="TPR"/>
    <property type="match status" value="4"/>
</dbReference>
<feature type="transmembrane region" description="Helical" evidence="18">
    <location>
        <begin position="191"/>
        <end position="213"/>
    </location>
</feature>
<dbReference type="InterPro" id="IPR013618">
    <property type="entry name" value="TMTC_DUF1736"/>
</dbReference>